<keyword evidence="2" id="KW-0472">Membrane</keyword>
<dbReference type="AlphaFoldDB" id="A0A7Y0E3M4"/>
<dbReference type="PANTHER" id="PTHR30441:SF4">
    <property type="entry name" value="PROTEIN ASMA"/>
    <property type="match status" value="1"/>
</dbReference>
<dbReference type="PANTHER" id="PTHR30441">
    <property type="entry name" value="DUF748 DOMAIN-CONTAINING PROTEIN"/>
    <property type="match status" value="1"/>
</dbReference>
<dbReference type="Proteomes" id="UP000539372">
    <property type="component" value="Unassembled WGS sequence"/>
</dbReference>
<dbReference type="GO" id="GO:0090313">
    <property type="term" value="P:regulation of protein targeting to membrane"/>
    <property type="evidence" value="ECO:0007669"/>
    <property type="project" value="TreeGrafter"/>
</dbReference>
<keyword evidence="2" id="KW-1133">Transmembrane helix</keyword>
<evidence type="ECO:0000256" key="2">
    <source>
        <dbReference type="SAM" id="Phobius"/>
    </source>
</evidence>
<gene>
    <name evidence="4" type="ORF">HH303_19110</name>
</gene>
<feature type="domain" description="AsmA" evidence="3">
    <location>
        <begin position="1"/>
        <end position="128"/>
    </location>
</feature>
<accession>A0A7Y0E3M4</accession>
<organism evidence="4 5">
    <name type="scientific">Pacificispira spongiicola</name>
    <dbReference type="NCBI Taxonomy" id="2729598"/>
    <lineage>
        <taxon>Bacteria</taxon>
        <taxon>Pseudomonadati</taxon>
        <taxon>Pseudomonadota</taxon>
        <taxon>Alphaproteobacteria</taxon>
        <taxon>Rhodospirillales</taxon>
        <taxon>Rhodospirillaceae</taxon>
        <taxon>Pacificispira</taxon>
    </lineage>
</organism>
<feature type="compositionally biased region" description="Gly residues" evidence="1">
    <location>
        <begin position="647"/>
        <end position="666"/>
    </location>
</feature>
<evidence type="ECO:0000259" key="3">
    <source>
        <dbReference type="Pfam" id="PF05170"/>
    </source>
</evidence>
<protein>
    <submittedName>
        <fullName evidence="4">AsmA family protein</fullName>
    </submittedName>
</protein>
<dbReference type="GO" id="GO:0005886">
    <property type="term" value="C:plasma membrane"/>
    <property type="evidence" value="ECO:0007669"/>
    <property type="project" value="TreeGrafter"/>
</dbReference>
<feature type="transmembrane region" description="Helical" evidence="2">
    <location>
        <begin position="7"/>
        <end position="27"/>
    </location>
</feature>
<keyword evidence="2" id="KW-0812">Transmembrane</keyword>
<feature type="region of interest" description="Disordered" evidence="1">
    <location>
        <begin position="641"/>
        <end position="670"/>
    </location>
</feature>
<feature type="domain" description="AsmA" evidence="3">
    <location>
        <begin position="603"/>
        <end position="802"/>
    </location>
</feature>
<name>A0A7Y0E3M4_9PROT</name>
<feature type="region of interest" description="Disordered" evidence="1">
    <location>
        <begin position="122"/>
        <end position="142"/>
    </location>
</feature>
<feature type="region of interest" description="Disordered" evidence="1">
    <location>
        <begin position="943"/>
        <end position="971"/>
    </location>
</feature>
<evidence type="ECO:0000313" key="4">
    <source>
        <dbReference type="EMBL" id="NMM46609.1"/>
    </source>
</evidence>
<dbReference type="RefSeq" id="WP_169627006.1">
    <property type="nucleotide sequence ID" value="NZ_JABBNT010000007.1"/>
</dbReference>
<proteinExistence type="predicted"/>
<dbReference type="InterPro" id="IPR052894">
    <property type="entry name" value="AsmA-related"/>
</dbReference>
<evidence type="ECO:0000256" key="1">
    <source>
        <dbReference type="SAM" id="MobiDB-lite"/>
    </source>
</evidence>
<reference evidence="4 5" key="1">
    <citation type="submission" date="2020-04" db="EMBL/GenBank/DDBJ databases">
        <title>Rhodospirillaceae bacterium KN72 isolated from deep sea.</title>
        <authorList>
            <person name="Zhang D.-C."/>
        </authorList>
    </citation>
    <scope>NUCLEOTIDE SEQUENCE [LARGE SCALE GENOMIC DNA]</scope>
    <source>
        <strain evidence="4 5">KN72</strain>
    </source>
</reference>
<dbReference type="EMBL" id="JABBNT010000007">
    <property type="protein sequence ID" value="NMM46609.1"/>
    <property type="molecule type" value="Genomic_DNA"/>
</dbReference>
<sequence>MGRFLKILGGVLAVLIVFVVGAVAYILSDLNAWKPEIEEKVKEETGRDLTIAGPIDFTLGADTSLKVSGVTLSNAEWGSRPNMVEIGSVEIGFKLFSLLGTPDISVIHVDKVRAIVEKAADGTSNTDFGPSEPSEPSSGGGGGITLPIIRDLRIADVQVVMKDAAAGTEQTFTLRELTMGSESTATPLALNMDASFDDLALIMTGTLGALDTMTNSGEVTPVDLVGNLAGVDVSIQGGIQDLAGQSGIDLTVSAIGQELADTAKLAGLSLPNLGGFSVAATLKGDGDDLAVNPLKVDLGTSDRIHVTIDGTIENAAAVEGVNLAIAVASDQIGNLSPVTQALAGQSVPPLGPLKVGLNVTGSMEDALSAEDIAVRLGTESSLLVGVTGDVEDLMRQSGIDLDLSVASPELGNLSDIAKQYSGQGIPKMGPMSLAASIKGGMTKGIELKDLALDFGKAETILVRANGEIDNLLTQEGVDLQISATSPEIGNLSPLVEAFTPMAVPKLGPLNLAMKVAGDAQGTMTLSDLALALGKAETLRVEANGSVADLVKLSGANLGFSVKSPDLSILSDLAGSDVPPIGPVDIAGSVKGDNGKPITLDPFTAKVGGSDVAGTVVFDGTGDVPSIVARLVSTRFDLADVTPPSKGGSAGGSGGAASGGGSGGAGDGRLIPNDPLPLDALKSINADIEYKAATFVATAPELTSLDLKVVLQGGKLTVSPFKAGIGEGTLDGTISLDGSQATPPLSVKLNGSQMGLNALLAGAGMRDKIVGPLDLTVNLDGAGTSPRAIASSLNGEFMMSMYDSRVLKKAFDDAMGETLSGLLASENGWVVIDCAVFDYPIKQGLAETKAGYTASGSITVATEGTINLGTEQLDLKAKPAGGGGLTSVPVLITGSFANPSIIPDPVAIGTGLLAGILTGGIAPALLAVVADLPEGHPCKKEVAESQEQLENAKESDSGSSQPSNPVEGVGKALEEGLGGAVKGLFGN</sequence>
<keyword evidence="5" id="KW-1185">Reference proteome</keyword>
<dbReference type="InterPro" id="IPR007844">
    <property type="entry name" value="AsmA"/>
</dbReference>
<dbReference type="Pfam" id="PF05170">
    <property type="entry name" value="AsmA"/>
    <property type="match status" value="2"/>
</dbReference>
<comment type="caution">
    <text evidence="4">The sequence shown here is derived from an EMBL/GenBank/DDBJ whole genome shotgun (WGS) entry which is preliminary data.</text>
</comment>
<evidence type="ECO:0000313" key="5">
    <source>
        <dbReference type="Proteomes" id="UP000539372"/>
    </source>
</evidence>